<dbReference type="RefSeq" id="WP_005998522.1">
    <property type="nucleotide sequence ID" value="NZ_AAEW02000004.1"/>
</dbReference>
<feature type="domain" description="Fungal lipase-type" evidence="1">
    <location>
        <begin position="123"/>
        <end position="243"/>
    </location>
</feature>
<dbReference type="ESTHER" id="desac-q1k2a4">
    <property type="family name" value="Lipase_3"/>
</dbReference>
<dbReference type="InterPro" id="IPR002921">
    <property type="entry name" value="Fungal_lipase-type"/>
</dbReference>
<gene>
    <name evidence="2" type="ORF">Dace_2630</name>
</gene>
<dbReference type="AlphaFoldDB" id="Q1K2A4"/>
<accession>Q1K2A4</accession>
<dbReference type="EMBL" id="AAEW02000004">
    <property type="protein sequence ID" value="EAT16535.1"/>
    <property type="molecule type" value="Genomic_DNA"/>
</dbReference>
<dbReference type="PANTHER" id="PTHR45856">
    <property type="entry name" value="ALPHA/BETA-HYDROLASES SUPERFAMILY PROTEIN"/>
    <property type="match status" value="1"/>
</dbReference>
<name>Q1K2A4_DESA6</name>
<dbReference type="PANTHER" id="PTHR45856:SF24">
    <property type="entry name" value="FUNGAL LIPASE-LIKE DOMAIN-CONTAINING PROTEIN"/>
    <property type="match status" value="1"/>
</dbReference>
<dbReference type="Pfam" id="PF01764">
    <property type="entry name" value="Lipase_3"/>
    <property type="match status" value="1"/>
</dbReference>
<sequence>MDGYFSDTALIKTPPIKRAAYSDRTAWLLAEISRLVYEPLPCEESSAALIPAIRDAIDKGEEDTVLEALISRARRQGIHPDNGVVEVLKKGRFDLVESFAENGTEAMLAKLQPDDDFSGMVILAFRGTQPNIKDVLTDVKADLVNAEACNGRVHRGFQDAFKPLQKRISDALAHHQGIPLYITGHSLGGALALLATRLLCNDSIGACYTYGCPRVADDNFFKGIKTPVYRVVNAADGVAKVPFGYGFSSALGLLRLIPINGTLQIAEWLRKYFLGYTHYGTLVFLSDAANIKDNKGIDFKDLQVINSPNIFWRISIVLPRLIATRFKAAASDHAIRDYSAKLLAHAQRRNQ</sequence>
<dbReference type="SUPFAM" id="SSF53474">
    <property type="entry name" value="alpha/beta-Hydrolases"/>
    <property type="match status" value="1"/>
</dbReference>
<dbReference type="InterPro" id="IPR029058">
    <property type="entry name" value="AB_hydrolase_fold"/>
</dbReference>
<protein>
    <submittedName>
        <fullName evidence="2">Lipase, class 3</fullName>
    </submittedName>
</protein>
<keyword evidence="3" id="KW-1185">Reference proteome</keyword>
<dbReference type="CDD" id="cd00519">
    <property type="entry name" value="Lipase_3"/>
    <property type="match status" value="1"/>
</dbReference>
<evidence type="ECO:0000313" key="3">
    <source>
        <dbReference type="Proteomes" id="UP000005695"/>
    </source>
</evidence>
<evidence type="ECO:0000313" key="2">
    <source>
        <dbReference type="EMBL" id="EAT16535.1"/>
    </source>
</evidence>
<dbReference type="GO" id="GO:0006629">
    <property type="term" value="P:lipid metabolic process"/>
    <property type="evidence" value="ECO:0007669"/>
    <property type="project" value="InterPro"/>
</dbReference>
<dbReference type="Gene3D" id="3.40.50.1820">
    <property type="entry name" value="alpha/beta hydrolase"/>
    <property type="match status" value="1"/>
</dbReference>
<comment type="caution">
    <text evidence="2">The sequence shown here is derived from an EMBL/GenBank/DDBJ whole genome shotgun (WGS) entry which is preliminary data.</text>
</comment>
<dbReference type="InterPro" id="IPR051218">
    <property type="entry name" value="Sec_MonoDiacylglyc_Lipase"/>
</dbReference>
<organism evidence="2 3">
    <name type="scientific">Desulfuromonas acetoxidans (strain DSM 684 / 11070)</name>
    <dbReference type="NCBI Taxonomy" id="281689"/>
    <lineage>
        <taxon>Bacteria</taxon>
        <taxon>Pseudomonadati</taxon>
        <taxon>Thermodesulfobacteriota</taxon>
        <taxon>Desulfuromonadia</taxon>
        <taxon>Desulfuromonadales</taxon>
        <taxon>Desulfuromonadaceae</taxon>
        <taxon>Desulfuromonas</taxon>
    </lineage>
</organism>
<dbReference type="OrthoDB" id="5522031at2"/>
<evidence type="ECO:0000259" key="1">
    <source>
        <dbReference type="Pfam" id="PF01764"/>
    </source>
</evidence>
<dbReference type="Proteomes" id="UP000005695">
    <property type="component" value="Unassembled WGS sequence"/>
</dbReference>
<proteinExistence type="predicted"/>
<reference evidence="2" key="2">
    <citation type="submission" date="2006-05" db="EMBL/GenBank/DDBJ databases">
        <title>Sequencing of the draft genome and assembly of Desulfuromonas acetoxidans DSM 684.</title>
        <authorList>
            <consortium name="US DOE Joint Genome Institute (JGI-PGF)"/>
            <person name="Copeland A."/>
            <person name="Lucas S."/>
            <person name="Lapidus A."/>
            <person name="Barry K."/>
            <person name="Detter J.C."/>
            <person name="Glavina del Rio T."/>
            <person name="Hammon N."/>
            <person name="Israni S."/>
            <person name="Dalin E."/>
            <person name="Tice H."/>
            <person name="Bruce D."/>
            <person name="Pitluck S."/>
            <person name="Richardson P."/>
        </authorList>
    </citation>
    <scope>NUCLEOTIDE SEQUENCE [LARGE SCALE GENOMIC DNA]</scope>
    <source>
        <strain evidence="2">DSM 684</strain>
    </source>
</reference>
<reference evidence="2" key="1">
    <citation type="submission" date="2006-05" db="EMBL/GenBank/DDBJ databases">
        <title>Annotation of the draft genome assembly of Desulfuromonas acetoxidans DSM 684.</title>
        <authorList>
            <consortium name="US DOE Joint Genome Institute (JGI-ORNL)"/>
            <person name="Larimer F."/>
            <person name="Land M."/>
            <person name="Hauser L."/>
        </authorList>
    </citation>
    <scope>NUCLEOTIDE SEQUENCE [LARGE SCALE GENOMIC DNA]</scope>
    <source>
        <strain evidence="2">DSM 684</strain>
    </source>
</reference>